<dbReference type="Proteomes" id="UP001060583">
    <property type="component" value="Segment"/>
</dbReference>
<reference evidence="1" key="1">
    <citation type="submission" date="2022-05" db="EMBL/GenBank/DDBJ databases">
        <authorList>
            <person name="Ma D."/>
        </authorList>
    </citation>
    <scope>NUCLEOTIDE SEQUENCE</scope>
</reference>
<name>A0A977XQB9_9CAUD</name>
<keyword evidence="2" id="KW-1185">Reference proteome</keyword>
<proteinExistence type="predicted"/>
<sequence>MTKMNQISFDSMKATRAVEVAEAIFESYSCGMTPPYTILVEAEELGLSIEAIKEKVEELYGDYEEETDD</sequence>
<dbReference type="EMBL" id="ON461912">
    <property type="protein sequence ID" value="UXQ88717.1"/>
    <property type="molecule type" value="Genomic_DNA"/>
</dbReference>
<evidence type="ECO:0000313" key="2">
    <source>
        <dbReference type="Proteomes" id="UP001060583"/>
    </source>
</evidence>
<accession>A0A977XQB9</accession>
<evidence type="ECO:0000313" key="1">
    <source>
        <dbReference type="EMBL" id="UXQ88717.1"/>
    </source>
</evidence>
<protein>
    <submittedName>
        <fullName evidence="1">Uncharacterized protein</fullName>
    </submittedName>
</protein>
<organism evidence="1 2">
    <name type="scientific">Salmonella phage PST_H2</name>
    <dbReference type="NCBI Taxonomy" id="2978975"/>
    <lineage>
        <taxon>Viruses</taxon>
        <taxon>Duplodnaviria</taxon>
        <taxon>Heunggongvirae</taxon>
        <taxon>Uroviricota</taxon>
        <taxon>Caudoviricetes</taxon>
        <taxon>Autographivirales</taxon>
        <taxon>Autosignataviridae</taxon>
        <taxon>Molineuxvirinae</taxon>
        <taxon>Guangxivirus</taxon>
        <taxon>Guangxivirus PSTH2</taxon>
    </lineage>
</organism>